<dbReference type="GO" id="GO:0000724">
    <property type="term" value="P:double-strand break repair via homologous recombination"/>
    <property type="evidence" value="ECO:0007669"/>
    <property type="project" value="TreeGrafter"/>
</dbReference>
<feature type="compositionally biased region" description="Acidic residues" evidence="1">
    <location>
        <begin position="14"/>
        <end position="23"/>
    </location>
</feature>
<keyword evidence="3" id="KW-1185">Reference proteome</keyword>
<gene>
    <name evidence="2" type="ORF">M011DRAFT_466124</name>
</gene>
<evidence type="ECO:0008006" key="4">
    <source>
        <dbReference type="Google" id="ProtNLM"/>
    </source>
</evidence>
<dbReference type="Pfam" id="PF09462">
    <property type="entry name" value="Mus7"/>
    <property type="match status" value="1"/>
</dbReference>
<protein>
    <recommendedName>
        <fullName evidence="4">Mus7/MMS22 family-domain-containing protein</fullName>
    </recommendedName>
</protein>
<feature type="compositionally biased region" description="Polar residues" evidence="1">
    <location>
        <begin position="722"/>
        <end position="733"/>
    </location>
</feature>
<feature type="region of interest" description="Disordered" evidence="1">
    <location>
        <begin position="719"/>
        <end position="759"/>
    </location>
</feature>
<dbReference type="GO" id="GO:0005634">
    <property type="term" value="C:nucleus"/>
    <property type="evidence" value="ECO:0007669"/>
    <property type="project" value="InterPro"/>
</dbReference>
<dbReference type="GO" id="GO:0031297">
    <property type="term" value="P:replication fork processing"/>
    <property type="evidence" value="ECO:0007669"/>
    <property type="project" value="InterPro"/>
</dbReference>
<feature type="compositionally biased region" description="Pro residues" evidence="1">
    <location>
        <begin position="847"/>
        <end position="859"/>
    </location>
</feature>
<dbReference type="PANTHER" id="PTHR28122:SF1">
    <property type="entry name" value="E3 UBIQUITIN-PROTEIN LIGASE SUBSTRATE RECEPTOR MMS22"/>
    <property type="match status" value="1"/>
</dbReference>
<dbReference type="OrthoDB" id="2386201at2759"/>
<feature type="region of interest" description="Disordered" evidence="1">
    <location>
        <begin position="842"/>
        <end position="878"/>
    </location>
</feature>
<organism evidence="2 3">
    <name type="scientific">Sporormia fimetaria CBS 119925</name>
    <dbReference type="NCBI Taxonomy" id="1340428"/>
    <lineage>
        <taxon>Eukaryota</taxon>
        <taxon>Fungi</taxon>
        <taxon>Dikarya</taxon>
        <taxon>Ascomycota</taxon>
        <taxon>Pezizomycotina</taxon>
        <taxon>Dothideomycetes</taxon>
        <taxon>Pleosporomycetidae</taxon>
        <taxon>Pleosporales</taxon>
        <taxon>Sporormiaceae</taxon>
        <taxon>Sporormia</taxon>
    </lineage>
</organism>
<evidence type="ECO:0000313" key="2">
    <source>
        <dbReference type="EMBL" id="KAF2748994.1"/>
    </source>
</evidence>
<dbReference type="InterPro" id="IPR019021">
    <property type="entry name" value="Mms22"/>
</dbReference>
<evidence type="ECO:0000313" key="3">
    <source>
        <dbReference type="Proteomes" id="UP000799440"/>
    </source>
</evidence>
<feature type="region of interest" description="Disordered" evidence="1">
    <location>
        <begin position="669"/>
        <end position="700"/>
    </location>
</feature>
<feature type="compositionally biased region" description="Polar residues" evidence="1">
    <location>
        <begin position="68"/>
        <end position="78"/>
    </location>
</feature>
<feature type="compositionally biased region" description="Polar residues" evidence="1">
    <location>
        <begin position="383"/>
        <end position="401"/>
    </location>
</feature>
<sequence>MSQRPWQKRGYVQDSDEEDDDIETLSNLSSSTDTANDKPVAATSIEASKASPEPIEIPSIEQDEEGLTNPTETASSSNVKDEPTILPSKTPPPIETAPPTRDQSESPDPLQRFPTPIKTSHSLPPDPAPSSDLLLELLRDDLGSDDSLSDPPTDLDEPPVSPQASARRPVVQVIIPPHGPQTVEETSVQRIGRSLRERKPIQLNPYRLEQEKYRQDCKRRGIKPLAVPRSPERPPRPELETQEEEFDPNNDGAARSSPELPVFSPPRRRASHGDASGKLPRLTGLIGLGSRNSRRHFTLTQPSRDYASGRKKRRLNNSLGQEGLLVGGNSPERAIHGPQDAHDVWNFPLSPEASSPLPNGRASPPFVLRRPPNIHPHPARSLLTPSDSSSVRETSTNQSSAARCMGRFRPIVDSPDSSPQTPRVHEERQEPPPDDSGDDSQSEVEVRRIGKKIKGVLPASFLRLDKVAQERCKAIALERMQSKWSPSKASAQKGVARRRIRPSSSSPRRFTMQNDSNTIIVLSDDESDTGSRLHSDTRAQMDTQEASELAAIADSRYADYADDDLAGMENDRLPLFTLGGNTRKRKQQQRLDFPVRKPKKARMSDETVRRPQGAAVPGGSRPKGVGTKKIHRARRTGYSPPPLSIVDAEHSPSRSGPLPQFVRLALRNAQRRPDAARQSPKRKHIRLRTAQDTEDASSTLRGWRQGTIKAKPASIRPAIQRQPLTNRSNNLLHPSNDVVGHEEPQIPDENASDISPPRVDNVQEETHRRESTAPNGIYMVNKPKHLLYRGRSSFRPAQLEALESDVPKRAREVVFERGSRRAQQQAYSAWMPPLLERFLANDEADIPPSPPPLPSPPPVDDIEKQNTSDSPKLRPQRRRLRKFAAKRLDVETREFRQPSEADPLELVGASLVEPQNASNAPDQSPTELEGLGPYGAVYATTFDISPLAVGTYFHIETFIGSGLLQKSVLMANRDLDVSARPTILYSGGASLRCSAWNDETRSFIFSTLDKEWTKLPGTDAANSEAPMIRRSTLRTISSSISRLVEYLASSLYFLDVIDRQDFTAKMLQMIESQYSKTLEIHSTFASENEHETVRIMSYLLVISAQVHLVAHHAVVDSPVIPRIVLLITKISKIIVQHLVHKGVHALGQFLENNKVFNERHGGIQAKDVLAESLVITMHILHHLALPGASFWDLVSAELSELGKDATHVKKLDSVWAAAFIFLPYTEIDVTGILEVKRRFSLSNENWVFIKALLSRVFSFYADVRTDRTWALNEYVRANLRRCHVLISYWHWVRCDAMLTTVFDFFKNHGFTLPREERRGSPRFLQHLDGASDLSLEAADSAFHIFLKCLGIGIQGMRSLSTYTDKKIQGIVFRCTPNHGRTYPKDQGLQQKDLDALRNHHDLLCTLYWAAPSASRPRFNLLPGLVRHDDSHREACRLNVRVWRDLTMFQLSTDEPYDNLQRFAKWHDDIMQSTWKQYRLAKREADDFLAVPTDISVELVRATMVRNQEQVIGTIRDCVAGIQGVVQKHSKHPFMHEFLVDSGFAKLLELVHADDPRLTALIREALATFRDLAESQRTPPMTEEIQPRSEESQDYGDFPDLDDIDLPVASDSPLEFWENPLWRLMSNVFGAEQVFDDNVLMDCVDTWAQLSCCQVATGARSWTHYIGPFGPVSWQQLRDTEQTRKLRPYLMAQICTLDPSAYRSQRLEFLTTLLVSLVERESMLRFQHRLLHALVQPSICEPLLRNIPFHFASPTSKSDINAETLKSRRVSLLSSILANMQDDIHTSWATSTDTFSTLKRDYTTLLDALMHAMKKNHQDLGTSSTGAYVSFVQQMVQFLKEYTSDICPVHAFFLDPSTFPLPAEDPTYVVGRLRGYAPKLSNPGVMKQLSTFIQAVAERAAQDGQGAYLVHQLSTALCNDDGRQSGTAALRSALLAGVFPAYINAALSSAKGFVIAQPILRSLNPILEPLIYELRIYDADNVQAILFAIYAVFHAFLNGMDQNLYFEHAQDKLEKPHVLATISQLIDAMTVVLPTFEYILARTAGARGTKPDIIRYLDEYAGYLTDELNRGERMPLTLLTPDEGVELGIEERRYEELLEMTTRSLDTAMRERWTELPGSVVFGSGMQRKRVVVDVGNMYDEVCKLEEAIRGFRRGVRWLWGGGEDEREERGREFLADLVV</sequence>
<feature type="compositionally biased region" description="Polar residues" evidence="1">
    <location>
        <begin position="24"/>
        <end position="34"/>
    </location>
</feature>
<dbReference type="Proteomes" id="UP000799440">
    <property type="component" value="Unassembled WGS sequence"/>
</dbReference>
<accession>A0A6A6VH11</accession>
<dbReference type="EMBL" id="MU006567">
    <property type="protein sequence ID" value="KAF2748994.1"/>
    <property type="molecule type" value="Genomic_DNA"/>
</dbReference>
<feature type="compositionally biased region" description="Basic and acidic residues" evidence="1">
    <location>
        <begin position="333"/>
        <end position="343"/>
    </location>
</feature>
<feature type="region of interest" description="Disordered" evidence="1">
    <location>
        <begin position="596"/>
        <end position="643"/>
    </location>
</feature>
<feature type="region of interest" description="Disordered" evidence="1">
    <location>
        <begin position="486"/>
        <end position="511"/>
    </location>
</feature>
<feature type="compositionally biased region" description="Basic residues" evidence="1">
    <location>
        <begin position="626"/>
        <end position="635"/>
    </location>
</feature>
<feature type="compositionally biased region" description="Acidic residues" evidence="1">
    <location>
        <begin position="143"/>
        <end position="157"/>
    </location>
</feature>
<name>A0A6A6VH11_9PLEO</name>
<evidence type="ECO:0000256" key="1">
    <source>
        <dbReference type="SAM" id="MobiDB-lite"/>
    </source>
</evidence>
<feature type="region of interest" description="Disordered" evidence="1">
    <location>
        <begin position="1"/>
        <end position="446"/>
    </location>
</feature>
<feature type="region of interest" description="Disordered" evidence="1">
    <location>
        <begin position="1574"/>
        <end position="1594"/>
    </location>
</feature>
<feature type="compositionally biased region" description="Basic and acidic residues" evidence="1">
    <location>
        <begin position="230"/>
        <end position="239"/>
    </location>
</feature>
<reference evidence="2" key="1">
    <citation type="journal article" date="2020" name="Stud. Mycol.">
        <title>101 Dothideomycetes genomes: a test case for predicting lifestyles and emergence of pathogens.</title>
        <authorList>
            <person name="Haridas S."/>
            <person name="Albert R."/>
            <person name="Binder M."/>
            <person name="Bloem J."/>
            <person name="Labutti K."/>
            <person name="Salamov A."/>
            <person name="Andreopoulos B."/>
            <person name="Baker S."/>
            <person name="Barry K."/>
            <person name="Bills G."/>
            <person name="Bluhm B."/>
            <person name="Cannon C."/>
            <person name="Castanera R."/>
            <person name="Culley D."/>
            <person name="Daum C."/>
            <person name="Ezra D."/>
            <person name="Gonzalez J."/>
            <person name="Henrissat B."/>
            <person name="Kuo A."/>
            <person name="Liang C."/>
            <person name="Lipzen A."/>
            <person name="Lutzoni F."/>
            <person name="Magnuson J."/>
            <person name="Mondo S."/>
            <person name="Nolan M."/>
            <person name="Ohm R."/>
            <person name="Pangilinan J."/>
            <person name="Park H.-J."/>
            <person name="Ramirez L."/>
            <person name="Alfaro M."/>
            <person name="Sun H."/>
            <person name="Tritt A."/>
            <person name="Yoshinaga Y."/>
            <person name="Zwiers L.-H."/>
            <person name="Turgeon B."/>
            <person name="Goodwin S."/>
            <person name="Spatafora J."/>
            <person name="Crous P."/>
            <person name="Grigoriev I."/>
        </authorList>
    </citation>
    <scope>NUCLEOTIDE SEQUENCE</scope>
    <source>
        <strain evidence="2">CBS 119925</strain>
    </source>
</reference>
<feature type="compositionally biased region" description="Acidic residues" evidence="1">
    <location>
        <begin position="432"/>
        <end position="442"/>
    </location>
</feature>
<dbReference type="PANTHER" id="PTHR28122">
    <property type="entry name" value="E3 UBIQUITIN-PROTEIN LIGASE SUBSTRATE RECEPTOR MMS22"/>
    <property type="match status" value="1"/>
</dbReference>
<dbReference type="GO" id="GO:0035361">
    <property type="term" value="C:Cul8-RING ubiquitin ligase complex"/>
    <property type="evidence" value="ECO:0007669"/>
    <property type="project" value="TreeGrafter"/>
</dbReference>
<proteinExistence type="predicted"/>
<feature type="compositionally biased region" description="Basic and acidic residues" evidence="1">
    <location>
        <begin position="208"/>
        <end position="219"/>
    </location>
</feature>